<dbReference type="GO" id="GO:0004806">
    <property type="term" value="F:triacylglycerol lipase activity"/>
    <property type="evidence" value="ECO:0007669"/>
    <property type="project" value="TreeGrafter"/>
</dbReference>
<dbReference type="InParanoid" id="G3JCG8"/>
<evidence type="ECO:0000259" key="5">
    <source>
        <dbReference type="Pfam" id="PF20684"/>
    </source>
</evidence>
<comment type="similarity">
    <text evidence="1">Belongs to the short-chain dehydrogenases/reductases (SDR) family.</text>
</comment>
<dbReference type="InterPro" id="IPR049326">
    <property type="entry name" value="Rhodopsin_dom_fungi"/>
</dbReference>
<evidence type="ECO:0000313" key="6">
    <source>
        <dbReference type="EMBL" id="EGX94629.1"/>
    </source>
</evidence>
<dbReference type="GO" id="GO:0005811">
    <property type="term" value="C:lipid droplet"/>
    <property type="evidence" value="ECO:0007669"/>
    <property type="project" value="TreeGrafter"/>
</dbReference>
<dbReference type="EMBL" id="JH126400">
    <property type="protein sequence ID" value="EGX94629.1"/>
    <property type="molecule type" value="Genomic_DNA"/>
</dbReference>
<dbReference type="KEGG" id="cmt:CCM_02900"/>
<keyword evidence="4" id="KW-1133">Transmembrane helix</keyword>
<dbReference type="GO" id="GO:0000140">
    <property type="term" value="F:acylglycerone-phosphate reductase (NADP+) activity"/>
    <property type="evidence" value="ECO:0007669"/>
    <property type="project" value="TreeGrafter"/>
</dbReference>
<dbReference type="PANTHER" id="PTHR44169">
    <property type="entry name" value="NADPH-DEPENDENT 1-ACYLDIHYDROXYACETONE PHOSPHATE REDUCTASE"/>
    <property type="match status" value="1"/>
</dbReference>
<dbReference type="InterPro" id="IPR036291">
    <property type="entry name" value="NAD(P)-bd_dom_sf"/>
</dbReference>
<feature type="transmembrane region" description="Helical" evidence="4">
    <location>
        <begin position="48"/>
        <end position="68"/>
    </location>
</feature>
<dbReference type="PRINTS" id="PR00080">
    <property type="entry name" value="SDRFAMILY"/>
</dbReference>
<feature type="transmembrane region" description="Helical" evidence="4">
    <location>
        <begin position="126"/>
        <end position="155"/>
    </location>
</feature>
<evidence type="ECO:0000313" key="7">
    <source>
        <dbReference type="Proteomes" id="UP000001610"/>
    </source>
</evidence>
<keyword evidence="3" id="KW-0560">Oxidoreductase</keyword>
<accession>G3JCG8</accession>
<feature type="transmembrane region" description="Helical" evidence="4">
    <location>
        <begin position="167"/>
        <end position="191"/>
    </location>
</feature>
<dbReference type="GeneID" id="18164927"/>
<dbReference type="Pfam" id="PF20684">
    <property type="entry name" value="Fung_rhodopsin"/>
    <property type="match status" value="1"/>
</dbReference>
<dbReference type="Gene3D" id="3.40.50.720">
    <property type="entry name" value="NAD(P)-binding Rossmann-like Domain"/>
    <property type="match status" value="1"/>
</dbReference>
<dbReference type="AlphaFoldDB" id="G3JCG8"/>
<keyword evidence="7" id="KW-1185">Reference proteome</keyword>
<dbReference type="GO" id="GO:0019433">
    <property type="term" value="P:triglyceride catabolic process"/>
    <property type="evidence" value="ECO:0007669"/>
    <property type="project" value="TreeGrafter"/>
</dbReference>
<dbReference type="GO" id="GO:0006654">
    <property type="term" value="P:phosphatidic acid biosynthetic process"/>
    <property type="evidence" value="ECO:0007669"/>
    <property type="project" value="TreeGrafter"/>
</dbReference>
<keyword evidence="4" id="KW-0472">Membrane</keyword>
<evidence type="ECO:0000256" key="2">
    <source>
        <dbReference type="ARBA" id="ARBA00022857"/>
    </source>
</evidence>
<dbReference type="OrthoDB" id="5278984at2759"/>
<dbReference type="InterPro" id="IPR002347">
    <property type="entry name" value="SDR_fam"/>
</dbReference>
<keyword evidence="4" id="KW-0812">Transmembrane</keyword>
<dbReference type="Pfam" id="PF00106">
    <property type="entry name" value="adh_short"/>
    <property type="match status" value="1"/>
</dbReference>
<gene>
    <name evidence="6" type="ORF">CCM_02900</name>
</gene>
<reference evidence="6 7" key="1">
    <citation type="journal article" date="2011" name="Genome Biol.">
        <title>Genome sequence of the insect pathogenic fungus Cordyceps militaris, a valued traditional Chinese medicine.</title>
        <authorList>
            <person name="Zheng P."/>
            <person name="Xia Y."/>
            <person name="Xiao G."/>
            <person name="Xiong C."/>
            <person name="Hu X."/>
            <person name="Zhang S."/>
            <person name="Zheng H."/>
            <person name="Huang Y."/>
            <person name="Zhou Y."/>
            <person name="Wang S."/>
            <person name="Zhao G.P."/>
            <person name="Liu X."/>
            <person name="St Leger R.J."/>
            <person name="Wang C."/>
        </authorList>
    </citation>
    <scope>NUCLEOTIDE SEQUENCE [LARGE SCALE GENOMIC DNA]</scope>
    <source>
        <strain evidence="6 7">CM01</strain>
    </source>
</reference>
<organism evidence="6 7">
    <name type="scientific">Cordyceps militaris (strain CM01)</name>
    <name type="common">Caterpillar fungus</name>
    <dbReference type="NCBI Taxonomy" id="983644"/>
    <lineage>
        <taxon>Eukaryota</taxon>
        <taxon>Fungi</taxon>
        <taxon>Dikarya</taxon>
        <taxon>Ascomycota</taxon>
        <taxon>Pezizomycotina</taxon>
        <taxon>Sordariomycetes</taxon>
        <taxon>Hypocreomycetidae</taxon>
        <taxon>Hypocreales</taxon>
        <taxon>Cordycipitaceae</taxon>
        <taxon>Cordyceps</taxon>
    </lineage>
</organism>
<dbReference type="InterPro" id="IPR020904">
    <property type="entry name" value="Sc_DH/Rdtase_CS"/>
</dbReference>
<evidence type="ECO:0000256" key="1">
    <source>
        <dbReference type="ARBA" id="ARBA00006484"/>
    </source>
</evidence>
<dbReference type="PANTHER" id="PTHR44169:SF6">
    <property type="entry name" value="NADPH-DEPENDENT 1-ACYLDIHYDROXYACETONE PHOSPHATE REDUCTASE"/>
    <property type="match status" value="1"/>
</dbReference>
<protein>
    <submittedName>
        <fullName evidence="6">Short-chain dehydrogenase, putative</fullName>
    </submittedName>
</protein>
<dbReference type="eggNOG" id="KOG1209">
    <property type="taxonomic scope" value="Eukaryota"/>
</dbReference>
<dbReference type="RefSeq" id="XP_006668115.1">
    <property type="nucleotide sequence ID" value="XM_006668052.1"/>
</dbReference>
<feature type="transmembrane region" description="Helical" evidence="4">
    <location>
        <begin position="15"/>
        <end position="36"/>
    </location>
</feature>
<keyword evidence="2" id="KW-0521">NADP</keyword>
<feature type="domain" description="Rhodopsin" evidence="5">
    <location>
        <begin position="32"/>
        <end position="267"/>
    </location>
</feature>
<dbReference type="HOGENOM" id="CLU_010194_2_9_1"/>
<dbReference type="SUPFAM" id="SSF51735">
    <property type="entry name" value="NAD(P)-binding Rossmann-fold domains"/>
    <property type="match status" value="1"/>
</dbReference>
<dbReference type="Proteomes" id="UP000001610">
    <property type="component" value="Unassembled WGS sequence"/>
</dbReference>
<evidence type="ECO:0000256" key="3">
    <source>
        <dbReference type="ARBA" id="ARBA00023002"/>
    </source>
</evidence>
<sequence length="723" mass="79530">MGFPTNEYNNDGWKLYTTSLVMVISAGIFVILRCSTRLWFAKLGWDDAAIVASLCFSIVVSVAIQLAISHGYGMHKTDLSQDELHMALKLFFIAQTPYKVTVCLNKVATVLFYLRLFSSRQFQVAAFTTLAIIIAASIGSICATIFQCVPIAGAWDHSIEARCIHSGQFWVAYAVMNILTDIMVIVLPIPMIRKLKCDKRDKAMLYGLFLLGGFVTLTSILRTTSVQNSLQNRMDITFSFITRGIWTLVEANLGIIIPCLVVLKQPLGILLPGFFGPSKAHAAFQRRRGDLEKAYALSTLSSGPSDGLWQGSNLAQQSVIISGPGARAGRRSDEKHIISDASRDSDGEFDGRTPVVMQGISKTVEVVRTSVHQDREYHHTSGFSCSLTHECKQKIRPYYRVSRGVQGLAGSGADDMRQRCSPGGIGHAIATEFQRNGEPITSHCCTRCDSHVYLAGYHVIGTARRTEVLQELRSTGMTVVALDVCDKASIDKCKQEVAQLTGGTLDILVNNAGVNHTIPATDIEIDDVKRTFDANVFGPMLMCQAFVPLLIPARGLIINISSVSSVTPYLFASVYCATKAALDGYSRTLRLELKPFNVRVMVAMTGTVKSNITSHFVRELPSASLYQPVRDMYEDRIQFSQRNSPMPADAYAKKLVAAALKGEGWLGGLFGRSPDWFWAGGLANVAWFGQTFFPRRVAEFIAAITFKTSKMAFRIAEARAKRV</sequence>
<proteinExistence type="inferred from homology"/>
<dbReference type="PRINTS" id="PR00081">
    <property type="entry name" value="GDHRDH"/>
</dbReference>
<dbReference type="VEuPathDB" id="FungiDB:CCM_02900"/>
<name>G3JCG8_CORMM</name>
<evidence type="ECO:0000256" key="4">
    <source>
        <dbReference type="SAM" id="Phobius"/>
    </source>
</evidence>
<dbReference type="PROSITE" id="PS00061">
    <property type="entry name" value="ADH_SHORT"/>
    <property type="match status" value="1"/>
</dbReference>
<feature type="transmembrane region" description="Helical" evidence="4">
    <location>
        <begin position="88"/>
        <end position="114"/>
    </location>
</feature>
<dbReference type="GO" id="GO:0005783">
    <property type="term" value="C:endoplasmic reticulum"/>
    <property type="evidence" value="ECO:0007669"/>
    <property type="project" value="TreeGrafter"/>
</dbReference>
<feature type="transmembrane region" description="Helical" evidence="4">
    <location>
        <begin position="203"/>
        <end position="221"/>
    </location>
</feature>